<comment type="pathway">
    <text evidence="3 13">Purine metabolism; IMP biosynthesis via de novo pathway; 5-amino-1-(5-phospho-D-ribosyl)imidazole-4-carboxamide from 5-amino-1-(5-phospho-D-ribosyl)imidazole-4-carboxylate: step 2/2.</text>
</comment>
<protein>
    <recommendedName>
        <fullName evidence="8 13">Adenylosuccinate lyase</fullName>
        <shortName evidence="13">ASL</shortName>
        <ecNumber evidence="7 13">4.3.2.2</ecNumber>
    </recommendedName>
    <alternativeName>
        <fullName evidence="11 13">Adenylosuccinase</fullName>
    </alternativeName>
</protein>
<evidence type="ECO:0000313" key="15">
    <source>
        <dbReference type="WBParaSite" id="HDID_0000858501-mRNA-1"/>
    </source>
</evidence>
<dbReference type="SMART" id="SM00998">
    <property type="entry name" value="ADSL_C"/>
    <property type="match status" value="1"/>
</dbReference>
<evidence type="ECO:0000256" key="6">
    <source>
        <dbReference type="ARBA" id="ARBA00011668"/>
    </source>
</evidence>
<dbReference type="CDD" id="cd03302">
    <property type="entry name" value="Adenylsuccinate_lyase_2"/>
    <property type="match status" value="1"/>
</dbReference>
<dbReference type="PRINTS" id="PR00145">
    <property type="entry name" value="ARGSUCLYASE"/>
</dbReference>
<dbReference type="UniPathway" id="UPA00074">
    <property type="reaction ID" value="UER00132"/>
</dbReference>
<evidence type="ECO:0000256" key="9">
    <source>
        <dbReference type="ARBA" id="ARBA00022755"/>
    </source>
</evidence>
<dbReference type="Gene3D" id="1.20.200.10">
    <property type="entry name" value="Fumarase/aspartase (Central domain)"/>
    <property type="match status" value="1"/>
</dbReference>
<evidence type="ECO:0000256" key="10">
    <source>
        <dbReference type="ARBA" id="ARBA00023239"/>
    </source>
</evidence>
<dbReference type="InterPro" id="IPR000362">
    <property type="entry name" value="Fumarate_lyase_fam"/>
</dbReference>
<dbReference type="Gene3D" id="1.10.40.30">
    <property type="entry name" value="Fumarase/aspartase (C-terminal domain)"/>
    <property type="match status" value="1"/>
</dbReference>
<feature type="domain" description="Adenylosuccinate lyase C-terminal" evidence="14">
    <location>
        <begin position="371"/>
        <end position="456"/>
    </location>
</feature>
<comment type="subunit">
    <text evidence="6">Homotetramer. Residues from neighboring subunits contribute catalytic and substrate-binding residues to each active site.</text>
</comment>
<dbReference type="GO" id="GO:0044208">
    <property type="term" value="P:'de novo' AMP biosynthetic process"/>
    <property type="evidence" value="ECO:0007669"/>
    <property type="project" value="UniProtKB-UniPathway"/>
</dbReference>
<dbReference type="InterPro" id="IPR004769">
    <property type="entry name" value="Pur_lyase"/>
</dbReference>
<keyword evidence="9 13" id="KW-0658">Purine biosynthesis</keyword>
<evidence type="ECO:0000256" key="11">
    <source>
        <dbReference type="ARBA" id="ARBA00030717"/>
    </source>
</evidence>
<dbReference type="Gene3D" id="1.10.275.60">
    <property type="match status" value="1"/>
</dbReference>
<dbReference type="NCBIfam" id="TIGR00928">
    <property type="entry name" value="purB"/>
    <property type="match status" value="1"/>
</dbReference>
<evidence type="ECO:0000256" key="7">
    <source>
        <dbReference type="ARBA" id="ARBA00012339"/>
    </source>
</evidence>
<evidence type="ECO:0000256" key="5">
    <source>
        <dbReference type="ARBA" id="ARBA00008273"/>
    </source>
</evidence>
<dbReference type="EC" id="4.3.2.2" evidence="7 13"/>
<evidence type="ECO:0000259" key="14">
    <source>
        <dbReference type="SMART" id="SM00998"/>
    </source>
</evidence>
<dbReference type="InterPro" id="IPR022761">
    <property type="entry name" value="Fumarate_lyase_N"/>
</dbReference>
<dbReference type="GO" id="GO:0070626">
    <property type="term" value="F:(S)-2-(5-amino-1-(5-phospho-D-ribosyl)imidazole-4-carboxamido) succinate lyase (fumarate-forming) activity"/>
    <property type="evidence" value="ECO:0007669"/>
    <property type="project" value="TreeGrafter"/>
</dbReference>
<organism evidence="15">
    <name type="scientific">Hymenolepis diminuta</name>
    <name type="common">Rat tapeworm</name>
    <dbReference type="NCBI Taxonomy" id="6216"/>
    <lineage>
        <taxon>Eukaryota</taxon>
        <taxon>Metazoa</taxon>
        <taxon>Spiralia</taxon>
        <taxon>Lophotrochozoa</taxon>
        <taxon>Platyhelminthes</taxon>
        <taxon>Cestoda</taxon>
        <taxon>Eucestoda</taxon>
        <taxon>Cyclophyllidea</taxon>
        <taxon>Hymenolepididae</taxon>
        <taxon>Hymenolepis</taxon>
    </lineage>
</organism>
<dbReference type="InterPro" id="IPR019468">
    <property type="entry name" value="AdenyloSucc_lyase_C"/>
</dbReference>
<dbReference type="PROSITE" id="PS00163">
    <property type="entry name" value="FUMARATE_LYASES"/>
    <property type="match status" value="1"/>
</dbReference>
<dbReference type="WBParaSite" id="HDID_0000858501-mRNA-1">
    <property type="protein sequence ID" value="HDID_0000858501-mRNA-1"/>
    <property type="gene ID" value="HDID_0000858501"/>
</dbReference>
<evidence type="ECO:0000256" key="12">
    <source>
        <dbReference type="ARBA" id="ARBA00047513"/>
    </source>
</evidence>
<evidence type="ECO:0000256" key="4">
    <source>
        <dbReference type="ARBA" id="ARBA00004734"/>
    </source>
</evidence>
<dbReference type="PRINTS" id="PR00149">
    <property type="entry name" value="FUMRATELYASE"/>
</dbReference>
<dbReference type="SUPFAM" id="SSF48557">
    <property type="entry name" value="L-aspartase-like"/>
    <property type="match status" value="1"/>
</dbReference>
<dbReference type="Pfam" id="PF10397">
    <property type="entry name" value="ADSL_C"/>
    <property type="match status" value="1"/>
</dbReference>
<keyword evidence="10 13" id="KW-0456">Lyase</keyword>
<sequence length="479" mass="53892">LKIIFSRCPLSGRYASQEMKFAFSTRRKIQLWRELWVWLAEAEKDLGINISDEQILEMRSNIDNIDFERAAEEENQRRHDVMAHVYTFAAVCPKAAPIIHLGATSCYVGDNADLITLRNAFALLTPKVARCIDRLAKLAKQHRDLACLARTHLQPAQPTTVGRRMCLWIQDLLLDLENFERAQNNLIRFRGVKGTVGTQASFCDLFEGDEEKVKQLDKLVANKAGFRRIWSVIGQTYPRKLDADLMCILSSLGSTIHKICTDIRLLSSFKEMDEPFESNQIGSSAMPYKRNPIRCERACSLARFLQSQCVSALSTAGVQWCERSLDDSAIRRITLAEACLAADACLVILQNIFEGLTIYPKVIQCNLQAELPFLATERILILMVKEAGASRQECHERIREHSQAAGSTVKLEGLPNDLVTRLIGDSYFAPIANKLAEILDPKSFIGRAPNQVDEFLRDEVTPALEPYLQELGTTSTLSV</sequence>
<dbReference type="PANTHER" id="PTHR43172:SF1">
    <property type="entry name" value="ADENYLOSUCCINATE LYASE"/>
    <property type="match status" value="1"/>
</dbReference>
<dbReference type="GO" id="GO:0004018">
    <property type="term" value="F:N6-(1,2-dicarboxyethyl)AMP AMP-lyase (fumarate-forming) activity"/>
    <property type="evidence" value="ECO:0007669"/>
    <property type="project" value="InterPro"/>
</dbReference>
<dbReference type="AlphaFoldDB" id="A0A0R3ST85"/>
<accession>A0A0R3ST85</accession>
<evidence type="ECO:0000256" key="13">
    <source>
        <dbReference type="RuleBase" id="RU361172"/>
    </source>
</evidence>
<dbReference type="InterPro" id="IPR008948">
    <property type="entry name" value="L-Aspartase-like"/>
</dbReference>
<dbReference type="Pfam" id="PF00206">
    <property type="entry name" value="Lyase_1"/>
    <property type="match status" value="1"/>
</dbReference>
<dbReference type="PANTHER" id="PTHR43172">
    <property type="entry name" value="ADENYLOSUCCINATE LYASE"/>
    <property type="match status" value="1"/>
</dbReference>
<comment type="catalytic activity">
    <reaction evidence="12 13">
        <text>N(6)-(1,2-dicarboxyethyl)-AMP = fumarate + AMP</text>
        <dbReference type="Rhea" id="RHEA:16853"/>
        <dbReference type="ChEBI" id="CHEBI:29806"/>
        <dbReference type="ChEBI" id="CHEBI:57567"/>
        <dbReference type="ChEBI" id="CHEBI:456215"/>
        <dbReference type="EC" id="4.3.2.2"/>
    </reaction>
</comment>
<dbReference type="STRING" id="6216.A0A0R3ST85"/>
<comment type="catalytic activity">
    <reaction evidence="1 13">
        <text>(2S)-2-[5-amino-1-(5-phospho-beta-D-ribosyl)imidazole-4-carboxamido]succinate = 5-amino-1-(5-phospho-beta-D-ribosyl)imidazole-4-carboxamide + fumarate</text>
        <dbReference type="Rhea" id="RHEA:23920"/>
        <dbReference type="ChEBI" id="CHEBI:29806"/>
        <dbReference type="ChEBI" id="CHEBI:58443"/>
        <dbReference type="ChEBI" id="CHEBI:58475"/>
        <dbReference type="EC" id="4.3.2.2"/>
    </reaction>
</comment>
<proteinExistence type="inferred from homology"/>
<dbReference type="UniPathway" id="UPA00075">
    <property type="reaction ID" value="UER00336"/>
</dbReference>
<reference evidence="15" key="1">
    <citation type="submission" date="2017-02" db="UniProtKB">
        <authorList>
            <consortium name="WormBaseParasite"/>
        </authorList>
    </citation>
    <scope>IDENTIFICATION</scope>
</reference>
<name>A0A0R3ST85_HYMDI</name>
<dbReference type="GO" id="GO:0006189">
    <property type="term" value="P:'de novo' IMP biosynthetic process"/>
    <property type="evidence" value="ECO:0007669"/>
    <property type="project" value="UniProtKB-UniPathway"/>
</dbReference>
<comment type="pathway">
    <text evidence="4 13">Purine metabolism; AMP biosynthesis via de novo pathway; AMP from IMP: step 2/2.</text>
</comment>
<dbReference type="GO" id="GO:0005829">
    <property type="term" value="C:cytosol"/>
    <property type="evidence" value="ECO:0007669"/>
    <property type="project" value="TreeGrafter"/>
</dbReference>
<evidence type="ECO:0000256" key="2">
    <source>
        <dbReference type="ARBA" id="ARBA00002971"/>
    </source>
</evidence>
<comment type="similarity">
    <text evidence="5 13">Belongs to the lyase 1 family. Adenylosuccinate lyase subfamily.</text>
</comment>
<dbReference type="InterPro" id="IPR020557">
    <property type="entry name" value="Fumarate_lyase_CS"/>
</dbReference>
<evidence type="ECO:0000256" key="8">
    <source>
        <dbReference type="ARBA" id="ARBA00017058"/>
    </source>
</evidence>
<evidence type="ECO:0000256" key="1">
    <source>
        <dbReference type="ARBA" id="ARBA00000598"/>
    </source>
</evidence>
<evidence type="ECO:0000256" key="3">
    <source>
        <dbReference type="ARBA" id="ARBA00004706"/>
    </source>
</evidence>
<comment type="function">
    <text evidence="2">Catalyzes two non-sequential steps in de novo AMP synthesis: converts (S)-2-(5-amino-1-(5-phospho-D-ribosyl)imidazole-4-carboxamido)succinate (SAICAR) to fumarate plus 5-amino-1-(5-phospho-D-ribosyl)imidazole-4-carboxamide, and thereby also contributes to de novo IMP synthesis, and converts succinyladenosine monophosphate (SAMP) to AMP and fumarate.</text>
</comment>
<dbReference type="FunFam" id="1.10.275.60:FF:000001">
    <property type="entry name" value="Adenylosuccinate lyase"/>
    <property type="match status" value="1"/>
</dbReference>